<evidence type="ECO:0000313" key="1">
    <source>
        <dbReference type="EMBL" id="OGI41830.1"/>
    </source>
</evidence>
<name>A0A1F6T9N4_9PROT</name>
<dbReference type="InterPro" id="IPR027417">
    <property type="entry name" value="P-loop_NTPase"/>
</dbReference>
<dbReference type="STRING" id="1817758.A2150_00505"/>
<dbReference type="Gene3D" id="3.40.50.300">
    <property type="entry name" value="P-loop containing nucleotide triphosphate hydrolases"/>
    <property type="match status" value="1"/>
</dbReference>
<organism evidence="1 2">
    <name type="scientific">Candidatus Muproteobacteria bacterium RBG_16_64_11</name>
    <dbReference type="NCBI Taxonomy" id="1817758"/>
    <lineage>
        <taxon>Bacteria</taxon>
        <taxon>Pseudomonadati</taxon>
        <taxon>Pseudomonadota</taxon>
        <taxon>Candidatus Muproteobacteria</taxon>
    </lineage>
</organism>
<evidence type="ECO:0008006" key="3">
    <source>
        <dbReference type="Google" id="ProtNLM"/>
    </source>
</evidence>
<sequence length="363" mass="39557">MNIAQQLENEKAEKHRARFPRTFLDDAKEAAHSDYSVKEIIPAASNVLIYGPSGHGKTYITIDLAGHIAAGINWRGHRVRGGLVAYIASEAGESILRRFITWRDENLSEAREGRIPLVIITRGANLLNVAEVDDLIDALRGISDDAGMPLRVVVFDTLSRSIPGGDENSAQDMTRIVQCADRIRDELKASTVFVHHSGKDSAKGARGHSALFAAADTVICVADGVATVEKSRDGESGKSYGFKLRVVDLGLDADGDPLTTCIIEATDAAPASKRTRPLTGAAQVALRALREAIADHGEPLPATSTIPNGVRGVTVDRWRQQFRIRYGSDERGDRALRLAFQRGRENLLREQMVSLSDPYAWIV</sequence>
<dbReference type="SUPFAM" id="SSF52540">
    <property type="entry name" value="P-loop containing nucleoside triphosphate hydrolases"/>
    <property type="match status" value="1"/>
</dbReference>
<evidence type="ECO:0000313" key="2">
    <source>
        <dbReference type="Proteomes" id="UP000177925"/>
    </source>
</evidence>
<comment type="caution">
    <text evidence="1">The sequence shown here is derived from an EMBL/GenBank/DDBJ whole genome shotgun (WGS) entry which is preliminary data.</text>
</comment>
<accession>A0A1F6T9N4</accession>
<dbReference type="EMBL" id="MFSS01000115">
    <property type="protein sequence ID" value="OGI41830.1"/>
    <property type="molecule type" value="Genomic_DNA"/>
</dbReference>
<proteinExistence type="predicted"/>
<gene>
    <name evidence="1" type="ORF">A2150_00505</name>
</gene>
<dbReference type="Proteomes" id="UP000177925">
    <property type="component" value="Unassembled WGS sequence"/>
</dbReference>
<reference evidence="1 2" key="1">
    <citation type="journal article" date="2016" name="Nat. Commun.">
        <title>Thousands of microbial genomes shed light on interconnected biogeochemical processes in an aquifer system.</title>
        <authorList>
            <person name="Anantharaman K."/>
            <person name="Brown C.T."/>
            <person name="Hug L.A."/>
            <person name="Sharon I."/>
            <person name="Castelle C.J."/>
            <person name="Probst A.J."/>
            <person name="Thomas B.C."/>
            <person name="Singh A."/>
            <person name="Wilkins M.J."/>
            <person name="Karaoz U."/>
            <person name="Brodie E.L."/>
            <person name="Williams K.H."/>
            <person name="Hubbard S.S."/>
            <person name="Banfield J.F."/>
        </authorList>
    </citation>
    <scope>NUCLEOTIDE SEQUENCE [LARGE SCALE GENOMIC DNA]</scope>
</reference>
<protein>
    <recommendedName>
        <fullName evidence="3">AAA+ ATPase domain-containing protein</fullName>
    </recommendedName>
</protein>
<dbReference type="AlphaFoldDB" id="A0A1F6T9N4"/>
<dbReference type="Pfam" id="PF13481">
    <property type="entry name" value="AAA_25"/>
    <property type="match status" value="1"/>
</dbReference>